<dbReference type="KEGG" id="ppr:PBPRA2660"/>
<proteinExistence type="predicted"/>
<dbReference type="HOGENOM" id="CLU_161347_0_0_6"/>
<reference evidence="2" key="1">
    <citation type="journal article" date="2005" name="Science">
        <title>Life at depth: Photobacterium profundum genome sequence and expression analysis.</title>
        <authorList>
            <person name="Vezzi A."/>
            <person name="Campanaro S."/>
            <person name="D'Angelo M."/>
            <person name="Simonato F."/>
            <person name="Vitulo N."/>
            <person name="Lauro F.M."/>
            <person name="Cestaro A."/>
            <person name="Malacrida G."/>
            <person name="Simionati B."/>
            <person name="Cannata N."/>
            <person name="Romualdi C."/>
            <person name="Bartlett D.H."/>
            <person name="Valle G."/>
        </authorList>
    </citation>
    <scope>NUCLEOTIDE SEQUENCE [LARGE SCALE GENOMIC DNA]</scope>
    <source>
        <strain evidence="2">ATCC BAA-1253 / SS9</strain>
    </source>
</reference>
<protein>
    <submittedName>
        <fullName evidence="1">Uncharacterized protein</fullName>
    </submittedName>
</protein>
<dbReference type="eggNOG" id="ENOG5030A3Q">
    <property type="taxonomic scope" value="Bacteria"/>
</dbReference>
<dbReference type="EMBL" id="CR378671">
    <property type="protein sequence ID" value="CAG21038.1"/>
    <property type="molecule type" value="Genomic_DNA"/>
</dbReference>
<keyword evidence="2" id="KW-1185">Reference proteome</keyword>
<sequence length="127" mass="12853">MQLKTRLFYLIYNCISNQFRTMFVVTDRDLMMKACSIILLLSSIFAFSVNAADEVVTKSTANAANTTTEAAASKGTAAGIDTAFAASAGGITATVVAIGVAAIVIGVAVSDSGGGDDPAPPVTAAVN</sequence>
<evidence type="ECO:0000313" key="2">
    <source>
        <dbReference type="Proteomes" id="UP000000593"/>
    </source>
</evidence>
<gene>
    <name evidence="1" type="primary">CV0775</name>
    <name evidence="1" type="ordered locus">PBPRA2660</name>
</gene>
<organism evidence="1 2">
    <name type="scientific">Photobacterium profundum (strain SS9)</name>
    <dbReference type="NCBI Taxonomy" id="298386"/>
    <lineage>
        <taxon>Bacteria</taxon>
        <taxon>Pseudomonadati</taxon>
        <taxon>Pseudomonadota</taxon>
        <taxon>Gammaproteobacteria</taxon>
        <taxon>Vibrionales</taxon>
        <taxon>Vibrionaceae</taxon>
        <taxon>Photobacterium</taxon>
    </lineage>
</organism>
<dbReference type="Proteomes" id="UP000000593">
    <property type="component" value="Chromosome 1"/>
</dbReference>
<dbReference type="AlphaFoldDB" id="Q6LNT8"/>
<evidence type="ECO:0000313" key="1">
    <source>
        <dbReference type="EMBL" id="CAG21038.1"/>
    </source>
</evidence>
<name>Q6LNT8_PHOPR</name>
<accession>Q6LNT8</accession>